<dbReference type="AlphaFoldDB" id="A0AAD7A5F8"/>
<comment type="caution">
    <text evidence="1">The sequence shown here is derived from an EMBL/GenBank/DDBJ whole genome shotgun (WGS) entry which is preliminary data.</text>
</comment>
<gene>
    <name evidence="1" type="ORF">DFH08DRAFT_125969</name>
</gene>
<proteinExistence type="predicted"/>
<reference evidence="1" key="1">
    <citation type="submission" date="2023-03" db="EMBL/GenBank/DDBJ databases">
        <title>Massive genome expansion in bonnet fungi (Mycena s.s.) driven by repeated elements and novel gene families across ecological guilds.</title>
        <authorList>
            <consortium name="Lawrence Berkeley National Laboratory"/>
            <person name="Harder C.B."/>
            <person name="Miyauchi S."/>
            <person name="Viragh M."/>
            <person name="Kuo A."/>
            <person name="Thoen E."/>
            <person name="Andreopoulos B."/>
            <person name="Lu D."/>
            <person name="Skrede I."/>
            <person name="Drula E."/>
            <person name="Henrissat B."/>
            <person name="Morin E."/>
            <person name="Kohler A."/>
            <person name="Barry K."/>
            <person name="LaButti K."/>
            <person name="Morin E."/>
            <person name="Salamov A."/>
            <person name="Lipzen A."/>
            <person name="Mereny Z."/>
            <person name="Hegedus B."/>
            <person name="Baldrian P."/>
            <person name="Stursova M."/>
            <person name="Weitz H."/>
            <person name="Taylor A."/>
            <person name="Grigoriev I.V."/>
            <person name="Nagy L.G."/>
            <person name="Martin F."/>
            <person name="Kauserud H."/>
        </authorList>
    </citation>
    <scope>NUCLEOTIDE SEQUENCE</scope>
    <source>
        <strain evidence="1">CBHHK002</strain>
    </source>
</reference>
<evidence type="ECO:0000313" key="2">
    <source>
        <dbReference type="Proteomes" id="UP001218218"/>
    </source>
</evidence>
<dbReference type="Proteomes" id="UP001218218">
    <property type="component" value="Unassembled WGS sequence"/>
</dbReference>
<name>A0AAD7A5F8_9AGAR</name>
<sequence length="98" mass="11061">MKPALEGNPLDPRADGENPFIWQNFAELGVETWEYNSYLSPNDPQSPPLVIGMDEIQCQVSRGKISFTKPPLWITTSMDRFPTSMAAYGMGQEIERPQ</sequence>
<evidence type="ECO:0000313" key="1">
    <source>
        <dbReference type="EMBL" id="KAJ7349894.1"/>
    </source>
</evidence>
<protein>
    <submittedName>
        <fullName evidence="1">Uncharacterized protein</fullName>
    </submittedName>
</protein>
<organism evidence="1 2">
    <name type="scientific">Mycena albidolilacea</name>
    <dbReference type="NCBI Taxonomy" id="1033008"/>
    <lineage>
        <taxon>Eukaryota</taxon>
        <taxon>Fungi</taxon>
        <taxon>Dikarya</taxon>
        <taxon>Basidiomycota</taxon>
        <taxon>Agaricomycotina</taxon>
        <taxon>Agaricomycetes</taxon>
        <taxon>Agaricomycetidae</taxon>
        <taxon>Agaricales</taxon>
        <taxon>Marasmiineae</taxon>
        <taxon>Mycenaceae</taxon>
        <taxon>Mycena</taxon>
    </lineage>
</organism>
<accession>A0AAD7A5F8</accession>
<keyword evidence="2" id="KW-1185">Reference proteome</keyword>
<dbReference type="EMBL" id="JARIHO010000015">
    <property type="protein sequence ID" value="KAJ7349894.1"/>
    <property type="molecule type" value="Genomic_DNA"/>
</dbReference>